<keyword evidence="4" id="KW-1185">Reference proteome</keyword>
<name>A0A9D7AKS0_9GAMM</name>
<dbReference type="Proteomes" id="UP000807542">
    <property type="component" value="Unassembled WGS sequence"/>
</dbReference>
<reference evidence="2 4" key="1">
    <citation type="submission" date="2020-11" db="EMBL/GenBank/DDBJ databases">
        <title>Insectihabitans protaetiae gen. nov. sp. nov. and Insectihabitans allomyrinae sp. nov., isolated from larvae of Protaetia brevitarsis seulensis and Allomyrina dichotoma, respectively.</title>
        <authorList>
            <person name="Lee S.D."/>
            <person name="Byeon Y.-S."/>
            <person name="Kim S.-M."/>
            <person name="Yang H.L."/>
            <person name="Kim I.S."/>
        </authorList>
    </citation>
    <scope>NUCLEOTIDE SEQUENCE</scope>
    <source>
        <strain evidence="2">CWB-B4</strain>
        <strain evidence="1 4">CWB-B43</strain>
    </source>
</reference>
<dbReference type="RefSeq" id="WP_228399081.1">
    <property type="nucleotide sequence ID" value="NZ_JADRCP010000005.1"/>
</dbReference>
<proteinExistence type="predicted"/>
<dbReference type="AlphaFoldDB" id="A0A9D7AKS0"/>
<gene>
    <name evidence="2" type="ORF">I2492_15590</name>
    <name evidence="1" type="ORF">I2493_16410</name>
</gene>
<dbReference type="EMBL" id="JADRCQ010000005">
    <property type="protein sequence ID" value="MBK5074590.1"/>
    <property type="molecule type" value="Genomic_DNA"/>
</dbReference>
<evidence type="ECO:0008006" key="5">
    <source>
        <dbReference type="Google" id="ProtNLM"/>
    </source>
</evidence>
<sequence length="100" mass="11002">MFARTPIAKEFRKWVLDVLDKEVATTPIVKPAKQTSIRRYYVEVKIHDNLFGGCITLPAKTDSFNSLITGLAGDLGFSITGMVAIAGSMEKLISRAQADR</sequence>
<dbReference type="EMBL" id="JADRCP010000005">
    <property type="protein sequence ID" value="MBK5177744.1"/>
    <property type="molecule type" value="Genomic_DNA"/>
</dbReference>
<protein>
    <recommendedName>
        <fullName evidence="5">Bro-N domain-containing protein</fullName>
    </recommendedName>
</protein>
<evidence type="ECO:0000313" key="3">
    <source>
        <dbReference type="Proteomes" id="UP000807542"/>
    </source>
</evidence>
<evidence type="ECO:0000313" key="4">
    <source>
        <dbReference type="Proteomes" id="UP001296969"/>
    </source>
</evidence>
<organism evidence="2 3">
    <name type="scientific">Limnobaculum xujianqingii</name>
    <dbReference type="NCBI Taxonomy" id="2738837"/>
    <lineage>
        <taxon>Bacteria</taxon>
        <taxon>Pseudomonadati</taxon>
        <taxon>Pseudomonadota</taxon>
        <taxon>Gammaproteobacteria</taxon>
        <taxon>Enterobacterales</taxon>
        <taxon>Budviciaceae</taxon>
        <taxon>Limnobaculum</taxon>
    </lineage>
</organism>
<comment type="caution">
    <text evidence="2">The sequence shown here is derived from an EMBL/GenBank/DDBJ whole genome shotgun (WGS) entry which is preliminary data.</text>
</comment>
<dbReference type="Proteomes" id="UP001296969">
    <property type="component" value="Unassembled WGS sequence"/>
</dbReference>
<accession>A0A9D7AKS0</accession>
<evidence type="ECO:0000313" key="2">
    <source>
        <dbReference type="EMBL" id="MBK5177744.1"/>
    </source>
</evidence>
<evidence type="ECO:0000313" key="1">
    <source>
        <dbReference type="EMBL" id="MBK5074590.1"/>
    </source>
</evidence>